<dbReference type="GO" id="GO:0043856">
    <property type="term" value="F:anti-sigma factor antagonist activity"/>
    <property type="evidence" value="ECO:0007669"/>
    <property type="project" value="TreeGrafter"/>
</dbReference>
<dbReference type="STRING" id="1437059.A6A05_18195"/>
<dbReference type="PANTHER" id="PTHR33495">
    <property type="entry name" value="ANTI-SIGMA FACTOR ANTAGONIST TM_1081-RELATED-RELATED"/>
    <property type="match status" value="1"/>
</dbReference>
<dbReference type="InterPro" id="IPR058548">
    <property type="entry name" value="MlaB-like_STAS"/>
</dbReference>
<dbReference type="PROSITE" id="PS50801">
    <property type="entry name" value="STAS"/>
    <property type="match status" value="1"/>
</dbReference>
<keyword evidence="3" id="KW-1185">Reference proteome</keyword>
<evidence type="ECO:0000313" key="3">
    <source>
        <dbReference type="Proteomes" id="UP000078543"/>
    </source>
</evidence>
<dbReference type="EMBL" id="LWQU01000006">
    <property type="protein sequence ID" value="OAN67600.1"/>
    <property type="molecule type" value="Genomic_DNA"/>
</dbReference>
<accession>A0A178MZX2</accession>
<feature type="non-terminal residue" evidence="2">
    <location>
        <position position="196"/>
    </location>
</feature>
<dbReference type="Pfam" id="PF13466">
    <property type="entry name" value="STAS_2"/>
    <property type="match status" value="1"/>
</dbReference>
<sequence>MENLAAGRVWTLSGRMTFHDNDRFLAILAEFAADSGRRVVLDLAGVEYVDSFAIGLLLQAAEQARTSGVTLVISKPSATVRSILEQMDLAGQLPVEPPLQPASGHSATATVAATGGVKLSPLPSERGPGLALSGRFTFAAQGTFLSVLQQMGRLNGGHYRLDLADVSFMDPGFPRWCCDFVTATAKSDIEIKAVRT</sequence>
<dbReference type="InterPro" id="IPR002645">
    <property type="entry name" value="STAS_dom"/>
</dbReference>
<dbReference type="CDD" id="cd07043">
    <property type="entry name" value="STAS_anti-anti-sigma_factors"/>
    <property type="match status" value="1"/>
</dbReference>
<proteinExistence type="predicted"/>
<comment type="caution">
    <text evidence="2">The sequence shown here is derived from an EMBL/GenBank/DDBJ whole genome shotgun (WGS) entry which is preliminary data.</text>
</comment>
<dbReference type="RefSeq" id="WP_068496301.1">
    <property type="nucleotide sequence ID" value="NZ_LWQU01000006.1"/>
</dbReference>
<dbReference type="SUPFAM" id="SSF52091">
    <property type="entry name" value="SpoIIaa-like"/>
    <property type="match status" value="1"/>
</dbReference>
<protein>
    <recommendedName>
        <fullName evidence="1">STAS domain-containing protein</fullName>
    </recommendedName>
</protein>
<dbReference type="InterPro" id="IPR036513">
    <property type="entry name" value="STAS_dom_sf"/>
</dbReference>
<evidence type="ECO:0000313" key="2">
    <source>
        <dbReference type="EMBL" id="OAN67600.1"/>
    </source>
</evidence>
<name>A0A178MZX2_9PROT</name>
<dbReference type="PANTHER" id="PTHR33495:SF2">
    <property type="entry name" value="ANTI-SIGMA FACTOR ANTAGONIST TM_1081-RELATED"/>
    <property type="match status" value="1"/>
</dbReference>
<reference evidence="2 3" key="1">
    <citation type="submission" date="2016-04" db="EMBL/GenBank/DDBJ databases">
        <title>Draft genome sequence of freshwater magnetotactic bacteria Magnetospirillum marisnigri SP-1 and Magnetospirillum moscoviense BB-1.</title>
        <authorList>
            <person name="Koziaeva V."/>
            <person name="Dziuba M.V."/>
            <person name="Ivanov T.M."/>
            <person name="Kuznetsov B."/>
            <person name="Grouzdev D.S."/>
        </authorList>
    </citation>
    <scope>NUCLEOTIDE SEQUENCE [LARGE SCALE GENOMIC DNA]</scope>
    <source>
        <strain evidence="2 3">BB-1</strain>
    </source>
</reference>
<dbReference type="Gene3D" id="3.30.750.24">
    <property type="entry name" value="STAS domain"/>
    <property type="match status" value="1"/>
</dbReference>
<dbReference type="Proteomes" id="UP000078543">
    <property type="component" value="Unassembled WGS sequence"/>
</dbReference>
<organism evidence="2 3">
    <name type="scientific">Magnetospirillum moscoviense</name>
    <dbReference type="NCBI Taxonomy" id="1437059"/>
    <lineage>
        <taxon>Bacteria</taxon>
        <taxon>Pseudomonadati</taxon>
        <taxon>Pseudomonadota</taxon>
        <taxon>Alphaproteobacteria</taxon>
        <taxon>Rhodospirillales</taxon>
        <taxon>Rhodospirillaceae</taxon>
        <taxon>Magnetospirillum</taxon>
    </lineage>
</organism>
<gene>
    <name evidence="2" type="ORF">A6A05_18195</name>
</gene>
<dbReference type="AlphaFoldDB" id="A0A178MZX2"/>
<feature type="domain" description="STAS" evidence="1">
    <location>
        <begin position="1"/>
        <end position="106"/>
    </location>
</feature>
<evidence type="ECO:0000259" key="1">
    <source>
        <dbReference type="PROSITE" id="PS50801"/>
    </source>
</evidence>